<dbReference type="Proteomes" id="UP000735302">
    <property type="component" value="Unassembled WGS sequence"/>
</dbReference>
<dbReference type="AlphaFoldDB" id="A0AAV4DDM0"/>
<name>A0AAV4DDM0_9GAST</name>
<keyword evidence="2" id="KW-1185">Reference proteome</keyword>
<evidence type="ECO:0000313" key="1">
    <source>
        <dbReference type="EMBL" id="GFO42125.1"/>
    </source>
</evidence>
<evidence type="ECO:0000313" key="2">
    <source>
        <dbReference type="Proteomes" id="UP000735302"/>
    </source>
</evidence>
<proteinExistence type="predicted"/>
<accession>A0AAV4DDM0</accession>
<dbReference type="EMBL" id="BLXT01007756">
    <property type="protein sequence ID" value="GFO42125.1"/>
    <property type="molecule type" value="Genomic_DNA"/>
</dbReference>
<organism evidence="1 2">
    <name type="scientific">Plakobranchus ocellatus</name>
    <dbReference type="NCBI Taxonomy" id="259542"/>
    <lineage>
        <taxon>Eukaryota</taxon>
        <taxon>Metazoa</taxon>
        <taxon>Spiralia</taxon>
        <taxon>Lophotrochozoa</taxon>
        <taxon>Mollusca</taxon>
        <taxon>Gastropoda</taxon>
        <taxon>Heterobranchia</taxon>
        <taxon>Euthyneura</taxon>
        <taxon>Panpulmonata</taxon>
        <taxon>Sacoglossa</taxon>
        <taxon>Placobranchoidea</taxon>
        <taxon>Plakobranchidae</taxon>
        <taxon>Plakobranchus</taxon>
    </lineage>
</organism>
<reference evidence="1 2" key="1">
    <citation type="journal article" date="2021" name="Elife">
        <title>Chloroplast acquisition without the gene transfer in kleptoplastic sea slugs, Plakobranchus ocellatus.</title>
        <authorList>
            <person name="Maeda T."/>
            <person name="Takahashi S."/>
            <person name="Yoshida T."/>
            <person name="Shimamura S."/>
            <person name="Takaki Y."/>
            <person name="Nagai Y."/>
            <person name="Toyoda A."/>
            <person name="Suzuki Y."/>
            <person name="Arimoto A."/>
            <person name="Ishii H."/>
            <person name="Satoh N."/>
            <person name="Nishiyama T."/>
            <person name="Hasebe M."/>
            <person name="Maruyama T."/>
            <person name="Minagawa J."/>
            <person name="Obokata J."/>
            <person name="Shigenobu S."/>
        </authorList>
    </citation>
    <scope>NUCLEOTIDE SEQUENCE [LARGE SCALE GENOMIC DNA]</scope>
</reference>
<gene>
    <name evidence="1" type="ORF">PoB_006863000</name>
</gene>
<sequence>MSTLATDITTAETIVQAAILLHNAIIILENRSTSKPKIERWAATEYQEEENGRLGLPAHYPIRIKNRLLDYFMGPGALLSLAKYLYKYVPLETE</sequence>
<protein>
    <submittedName>
        <fullName evidence="1">Uncharacterized protein</fullName>
    </submittedName>
</protein>
<comment type="caution">
    <text evidence="1">The sequence shown here is derived from an EMBL/GenBank/DDBJ whole genome shotgun (WGS) entry which is preliminary data.</text>
</comment>